<gene>
    <name evidence="1" type="ORF">Sradi_2301400</name>
</gene>
<dbReference type="EMBL" id="JACGWJ010000009">
    <property type="protein sequence ID" value="KAL0399581.1"/>
    <property type="molecule type" value="Genomic_DNA"/>
</dbReference>
<sequence>MVSDEQHFAERRARREINKAECRTVECGDVRMTEFDECGLGGAASAILSRGVMRFVMRRYST</sequence>
<dbReference type="AlphaFoldDB" id="A0AAW2T794"/>
<comment type="caution">
    <text evidence="1">The sequence shown here is derived from an EMBL/GenBank/DDBJ whole genome shotgun (WGS) entry which is preliminary data.</text>
</comment>
<reference evidence="1" key="2">
    <citation type="journal article" date="2024" name="Plant">
        <title>Genomic evolution and insights into agronomic trait innovations of Sesamum species.</title>
        <authorList>
            <person name="Miao H."/>
            <person name="Wang L."/>
            <person name="Qu L."/>
            <person name="Liu H."/>
            <person name="Sun Y."/>
            <person name="Le M."/>
            <person name="Wang Q."/>
            <person name="Wei S."/>
            <person name="Zheng Y."/>
            <person name="Lin W."/>
            <person name="Duan Y."/>
            <person name="Cao H."/>
            <person name="Xiong S."/>
            <person name="Wang X."/>
            <person name="Wei L."/>
            <person name="Li C."/>
            <person name="Ma Q."/>
            <person name="Ju M."/>
            <person name="Zhao R."/>
            <person name="Li G."/>
            <person name="Mu C."/>
            <person name="Tian Q."/>
            <person name="Mei H."/>
            <person name="Zhang T."/>
            <person name="Gao T."/>
            <person name="Zhang H."/>
        </authorList>
    </citation>
    <scope>NUCLEOTIDE SEQUENCE</scope>
    <source>
        <strain evidence="1">G02</strain>
    </source>
</reference>
<reference evidence="1" key="1">
    <citation type="submission" date="2020-06" db="EMBL/GenBank/DDBJ databases">
        <authorList>
            <person name="Li T."/>
            <person name="Hu X."/>
            <person name="Zhang T."/>
            <person name="Song X."/>
            <person name="Zhang H."/>
            <person name="Dai N."/>
            <person name="Sheng W."/>
            <person name="Hou X."/>
            <person name="Wei L."/>
        </authorList>
    </citation>
    <scope>NUCLEOTIDE SEQUENCE</scope>
    <source>
        <strain evidence="1">G02</strain>
        <tissue evidence="1">Leaf</tissue>
    </source>
</reference>
<accession>A0AAW2T794</accession>
<protein>
    <submittedName>
        <fullName evidence="1">Uncharacterized protein</fullName>
    </submittedName>
</protein>
<name>A0AAW2T794_SESRA</name>
<organism evidence="1">
    <name type="scientific">Sesamum radiatum</name>
    <name type="common">Black benniseed</name>
    <dbReference type="NCBI Taxonomy" id="300843"/>
    <lineage>
        <taxon>Eukaryota</taxon>
        <taxon>Viridiplantae</taxon>
        <taxon>Streptophyta</taxon>
        <taxon>Embryophyta</taxon>
        <taxon>Tracheophyta</taxon>
        <taxon>Spermatophyta</taxon>
        <taxon>Magnoliopsida</taxon>
        <taxon>eudicotyledons</taxon>
        <taxon>Gunneridae</taxon>
        <taxon>Pentapetalae</taxon>
        <taxon>asterids</taxon>
        <taxon>lamiids</taxon>
        <taxon>Lamiales</taxon>
        <taxon>Pedaliaceae</taxon>
        <taxon>Sesamum</taxon>
    </lineage>
</organism>
<evidence type="ECO:0000313" key="1">
    <source>
        <dbReference type="EMBL" id="KAL0399581.1"/>
    </source>
</evidence>
<proteinExistence type="predicted"/>